<feature type="region of interest" description="Disordered" evidence="1">
    <location>
        <begin position="258"/>
        <end position="291"/>
    </location>
</feature>
<feature type="region of interest" description="Disordered" evidence="1">
    <location>
        <begin position="726"/>
        <end position="767"/>
    </location>
</feature>
<evidence type="ECO:0000256" key="1">
    <source>
        <dbReference type="SAM" id="MobiDB-lite"/>
    </source>
</evidence>
<feature type="region of interest" description="Disordered" evidence="1">
    <location>
        <begin position="1"/>
        <end position="236"/>
    </location>
</feature>
<feature type="compositionally biased region" description="Low complexity" evidence="1">
    <location>
        <begin position="400"/>
        <end position="414"/>
    </location>
</feature>
<feature type="compositionally biased region" description="Polar residues" evidence="1">
    <location>
        <begin position="451"/>
        <end position="460"/>
    </location>
</feature>
<feature type="region of interest" description="Disordered" evidence="1">
    <location>
        <begin position="477"/>
        <end position="546"/>
    </location>
</feature>
<feature type="region of interest" description="Disordered" evidence="1">
    <location>
        <begin position="355"/>
        <end position="378"/>
    </location>
</feature>
<reference evidence="2" key="2">
    <citation type="submission" date="2023-01" db="EMBL/GenBank/DDBJ databases">
        <authorList>
            <person name="Petersen C."/>
        </authorList>
    </citation>
    <scope>NUCLEOTIDE SEQUENCE</scope>
    <source>
        <strain evidence="2">IBT 17514</strain>
    </source>
</reference>
<feature type="compositionally biased region" description="Polar residues" evidence="1">
    <location>
        <begin position="33"/>
        <end position="48"/>
    </location>
</feature>
<dbReference type="EMBL" id="JAQJAN010000003">
    <property type="protein sequence ID" value="KAJ5734168.1"/>
    <property type="molecule type" value="Genomic_DNA"/>
</dbReference>
<protein>
    <submittedName>
        <fullName evidence="2">Uncharacterized protein</fullName>
    </submittedName>
</protein>
<proteinExistence type="predicted"/>
<name>A0AAD6HST8_9EURO</name>
<comment type="caution">
    <text evidence="2">The sequence shown here is derived from an EMBL/GenBank/DDBJ whole genome shotgun (WGS) entry which is preliminary data.</text>
</comment>
<sequence>MSADPPRRRRSSISTHFQRVFHADSEKKRQSRGQDSSQDPSRLSWTQSDGHDPKLEATAAHSGPEETGVSSFNFSSNSHIPSLDTPESSPSVLQGLPSNEKSMPQPMAEVNNPNTGRSNICSSPTWGKENSRKERRATKRLEAERKELEKRLLHLEESQSRVDNGIFDRASRRLTKKNQQGSSSRSSSTGSSRLRSSSITRFFTGSRRASRANSINEDDAPTQPAGPPGPPSVPLALSERFGADVSRELADRHGTTLMPTSLTQLPSSQSQLPHPPQQPRSLHTTPKSDDLRENWKTAQEWKKNNDGRDMSTELLARRLDSLSGGRSQQHSVELVATNPTSDLKSLKAMESFVETSSTGTTINRSLSSSTKSPPNASTCITTARQFRELSDSIPETPNGSPSSHSKGSTRSSSSILASMKNGSPKRTLKEASSQPQSRQYISSPLAMHPNTPDQSNWSQNRNFSLPLMNVQVPEPLRIVKPSPPEESQGRNRQSIPSWLKTARDGNRRETWGPRSESFDVQKAPLPTPPSSTQGPNNGAPPSFSVLKASFAPDSQESAGGYPLADNKASEEQSIMGLNKGGQGRSPSLHSSDGASSYDTADEEVLDVPKKRQSHAPPQVPESGPKKPAESTPEIMSRSGLPLAPTNLRGNPPLAPGGPLSMLRKNPMQKVKSPRAEDVIAKLFVICCQCKYWHDMPSEMYAKLACPERLPSDSRLARTFSRRNSVRNALFASDPNDPRRMPLPRRAHPQNEPPNPRGPPGDGRGAPPPPPLYRPQCCWCGHNMSKSCCQGWTALVHMRERYH</sequence>
<keyword evidence="3" id="KW-1185">Reference proteome</keyword>
<feature type="compositionally biased region" description="Basic and acidic residues" evidence="1">
    <location>
        <begin position="139"/>
        <end position="160"/>
    </location>
</feature>
<feature type="compositionally biased region" description="Polar residues" evidence="1">
    <location>
        <begin position="68"/>
        <end position="102"/>
    </location>
</feature>
<evidence type="ECO:0000313" key="2">
    <source>
        <dbReference type="EMBL" id="KAJ5734168.1"/>
    </source>
</evidence>
<feature type="compositionally biased region" description="Low complexity" evidence="1">
    <location>
        <begin position="259"/>
        <end position="272"/>
    </location>
</feature>
<dbReference type="AlphaFoldDB" id="A0AAD6HST8"/>
<reference evidence="2" key="1">
    <citation type="journal article" date="2023" name="IMA Fungus">
        <title>Comparative genomic study of the Penicillium genus elucidates a diverse pangenome and 15 lateral gene transfer events.</title>
        <authorList>
            <person name="Petersen C."/>
            <person name="Sorensen T."/>
            <person name="Nielsen M.R."/>
            <person name="Sondergaard T.E."/>
            <person name="Sorensen J.L."/>
            <person name="Fitzpatrick D.A."/>
            <person name="Frisvad J.C."/>
            <person name="Nielsen K.L."/>
        </authorList>
    </citation>
    <scope>NUCLEOTIDE SEQUENCE</scope>
    <source>
        <strain evidence="2">IBT 17514</strain>
    </source>
</reference>
<evidence type="ECO:0000313" key="3">
    <source>
        <dbReference type="Proteomes" id="UP001215712"/>
    </source>
</evidence>
<feature type="compositionally biased region" description="Polar residues" evidence="1">
    <location>
        <begin position="430"/>
        <end position="442"/>
    </location>
</feature>
<dbReference type="Proteomes" id="UP001215712">
    <property type="component" value="Unassembled WGS sequence"/>
</dbReference>
<feature type="region of interest" description="Disordered" evidence="1">
    <location>
        <begin position="391"/>
        <end position="460"/>
    </location>
</feature>
<feature type="region of interest" description="Disordered" evidence="1">
    <location>
        <begin position="576"/>
        <end position="668"/>
    </location>
</feature>
<organism evidence="2 3">
    <name type="scientific">Penicillium malachiteum</name>
    <dbReference type="NCBI Taxonomy" id="1324776"/>
    <lineage>
        <taxon>Eukaryota</taxon>
        <taxon>Fungi</taxon>
        <taxon>Dikarya</taxon>
        <taxon>Ascomycota</taxon>
        <taxon>Pezizomycotina</taxon>
        <taxon>Eurotiomycetes</taxon>
        <taxon>Eurotiomycetidae</taxon>
        <taxon>Eurotiales</taxon>
        <taxon>Aspergillaceae</taxon>
        <taxon>Penicillium</taxon>
    </lineage>
</organism>
<feature type="compositionally biased region" description="Low complexity" evidence="1">
    <location>
        <begin position="182"/>
        <end position="198"/>
    </location>
</feature>
<feature type="compositionally biased region" description="Polar residues" evidence="1">
    <location>
        <begin position="111"/>
        <end position="125"/>
    </location>
</feature>
<feature type="compositionally biased region" description="Pro residues" evidence="1">
    <location>
        <begin position="224"/>
        <end position="233"/>
    </location>
</feature>
<accession>A0AAD6HST8</accession>
<feature type="compositionally biased region" description="Polar residues" evidence="1">
    <location>
        <begin position="584"/>
        <end position="598"/>
    </location>
</feature>
<gene>
    <name evidence="2" type="ORF">N7493_002954</name>
</gene>
<feature type="compositionally biased region" description="Basic and acidic residues" evidence="1">
    <location>
        <begin position="501"/>
        <end position="519"/>
    </location>
</feature>